<evidence type="ECO:0000313" key="3">
    <source>
        <dbReference type="Proteomes" id="UP000325440"/>
    </source>
</evidence>
<dbReference type="AlphaFoldDB" id="A0A5E4NDJ8"/>
<feature type="region of interest" description="Disordered" evidence="1">
    <location>
        <begin position="51"/>
        <end position="103"/>
    </location>
</feature>
<accession>A0A5E4NDJ8</accession>
<gene>
    <name evidence="2" type="ORF">CINCED_3A019554</name>
</gene>
<feature type="compositionally biased region" description="Polar residues" evidence="1">
    <location>
        <begin position="51"/>
        <end position="97"/>
    </location>
</feature>
<protein>
    <recommendedName>
        <fullName evidence="4">MADF domain-containing protein</fullName>
    </recommendedName>
</protein>
<evidence type="ECO:0000256" key="1">
    <source>
        <dbReference type="SAM" id="MobiDB-lite"/>
    </source>
</evidence>
<reference evidence="2 3" key="1">
    <citation type="submission" date="2019-08" db="EMBL/GenBank/DDBJ databases">
        <authorList>
            <person name="Alioto T."/>
            <person name="Alioto T."/>
            <person name="Gomez Garrido J."/>
        </authorList>
    </citation>
    <scope>NUCLEOTIDE SEQUENCE [LARGE SCALE GENOMIC DNA]</scope>
</reference>
<feature type="region of interest" description="Disordered" evidence="1">
    <location>
        <begin position="179"/>
        <end position="215"/>
    </location>
</feature>
<organism evidence="2 3">
    <name type="scientific">Cinara cedri</name>
    <dbReference type="NCBI Taxonomy" id="506608"/>
    <lineage>
        <taxon>Eukaryota</taxon>
        <taxon>Metazoa</taxon>
        <taxon>Ecdysozoa</taxon>
        <taxon>Arthropoda</taxon>
        <taxon>Hexapoda</taxon>
        <taxon>Insecta</taxon>
        <taxon>Pterygota</taxon>
        <taxon>Neoptera</taxon>
        <taxon>Paraneoptera</taxon>
        <taxon>Hemiptera</taxon>
        <taxon>Sternorrhyncha</taxon>
        <taxon>Aphidomorpha</taxon>
        <taxon>Aphidoidea</taxon>
        <taxon>Aphididae</taxon>
        <taxon>Lachninae</taxon>
        <taxon>Cinara</taxon>
    </lineage>
</organism>
<evidence type="ECO:0000313" key="2">
    <source>
        <dbReference type="EMBL" id="VVC41784.1"/>
    </source>
</evidence>
<evidence type="ECO:0008006" key="4">
    <source>
        <dbReference type="Google" id="ProtNLM"/>
    </source>
</evidence>
<sequence>MRFFVPECNTIFKGHVRKKKALIKSGVDVYQPKWFAFEFMESFLQPVYKSQTPTNTPDTSVAINEQNQSVKTENTTESTNTIVPEQPNQTPSRPNPTNKRRFTPPELQKVVNQMKEEFNMIKNVTTKRGSDKEDDEEYDLLGKLLAKKIRKLPEREREEFLYEIQGVYINKLCNANSFSTHSNASSTEQSDPTHQIKPPSNVSSHSESTCPIYQPNDQLHLNKNILVDKQNTSIKFENYYDLVEEKNIKQEILD</sequence>
<proteinExistence type="predicted"/>
<name>A0A5E4NDJ8_9HEMI</name>
<keyword evidence="3" id="KW-1185">Reference proteome</keyword>
<dbReference type="Proteomes" id="UP000325440">
    <property type="component" value="Unassembled WGS sequence"/>
</dbReference>
<dbReference type="OrthoDB" id="6626158at2759"/>
<dbReference type="EMBL" id="CABPRJ010001926">
    <property type="protein sequence ID" value="VVC41784.1"/>
    <property type="molecule type" value="Genomic_DNA"/>
</dbReference>